<dbReference type="KEGG" id="caby:Cabys_1952"/>
<evidence type="ECO:0000259" key="6">
    <source>
        <dbReference type="Pfam" id="PF01957"/>
    </source>
</evidence>
<keyword evidence="4 5" id="KW-0472">Membrane</keyword>
<dbReference type="Proteomes" id="UP000183868">
    <property type="component" value="Chromosome"/>
</dbReference>
<dbReference type="PANTHER" id="PTHR33507">
    <property type="entry name" value="INNER MEMBRANE PROTEIN YBBJ"/>
    <property type="match status" value="1"/>
</dbReference>
<evidence type="ECO:0000313" key="7">
    <source>
        <dbReference type="EMBL" id="APF18701.1"/>
    </source>
</evidence>
<dbReference type="PaxDb" id="880073-Calab_3077"/>
<organism evidence="8 9">
    <name type="scientific">Caldithrix abyssi DSM 13497</name>
    <dbReference type="NCBI Taxonomy" id="880073"/>
    <lineage>
        <taxon>Bacteria</taxon>
        <taxon>Pseudomonadati</taxon>
        <taxon>Calditrichota</taxon>
        <taxon>Calditrichia</taxon>
        <taxon>Calditrichales</taxon>
        <taxon>Calditrichaceae</taxon>
        <taxon>Caldithrix</taxon>
    </lineage>
</organism>
<evidence type="ECO:0000256" key="5">
    <source>
        <dbReference type="SAM" id="Phobius"/>
    </source>
</evidence>
<dbReference type="RefSeq" id="WP_006930038.1">
    <property type="nucleotide sequence ID" value="NZ_CM001402.1"/>
</dbReference>
<accession>H1XTR6</accession>
<proteinExistence type="predicted"/>
<keyword evidence="7" id="KW-0378">Hydrolase</keyword>
<reference evidence="7 10" key="2">
    <citation type="submission" date="2016-11" db="EMBL/GenBank/DDBJ databases">
        <title>Genomic analysis of Caldithrix abyssi and proposal of a novel bacterial phylum Caldithrichaeota.</title>
        <authorList>
            <person name="Kublanov I."/>
            <person name="Sigalova O."/>
            <person name="Gavrilov S."/>
            <person name="Lebedinsky A."/>
            <person name="Ivanova N."/>
            <person name="Daum C."/>
            <person name="Reddy T."/>
            <person name="Klenk H.P."/>
            <person name="Goker M."/>
            <person name="Reva O."/>
            <person name="Miroshnichenko M."/>
            <person name="Kyprides N."/>
            <person name="Woyke T."/>
            <person name="Gelfand M."/>
        </authorList>
    </citation>
    <scope>NUCLEOTIDE SEQUENCE [LARGE SCALE GENOMIC DNA]</scope>
    <source>
        <strain evidence="7 10">LF13</strain>
    </source>
</reference>
<gene>
    <name evidence="7" type="ORF">Cabys_1952</name>
    <name evidence="8" type="ORF">Calab_3077</name>
</gene>
<dbReference type="InterPro" id="IPR052165">
    <property type="entry name" value="Membrane_assoc_protease"/>
</dbReference>
<dbReference type="Pfam" id="PF01957">
    <property type="entry name" value="NfeD"/>
    <property type="match status" value="1"/>
</dbReference>
<dbReference type="AlphaFoldDB" id="H1XTR6"/>
<keyword evidence="7" id="KW-0645">Protease</keyword>
<comment type="subcellular location">
    <subcellularLocation>
        <location evidence="1">Membrane</location>
        <topology evidence="1">Multi-pass membrane protein</topology>
    </subcellularLocation>
</comment>
<dbReference type="Gene3D" id="2.40.50.140">
    <property type="entry name" value="Nucleic acid-binding proteins"/>
    <property type="match status" value="1"/>
</dbReference>
<evidence type="ECO:0000313" key="10">
    <source>
        <dbReference type="Proteomes" id="UP000183868"/>
    </source>
</evidence>
<dbReference type="EMBL" id="CP018099">
    <property type="protein sequence ID" value="APF18701.1"/>
    <property type="molecule type" value="Genomic_DNA"/>
</dbReference>
<evidence type="ECO:0000256" key="1">
    <source>
        <dbReference type="ARBA" id="ARBA00004141"/>
    </source>
</evidence>
<keyword evidence="3 5" id="KW-1133">Transmembrane helix</keyword>
<keyword evidence="2 5" id="KW-0812">Transmembrane</keyword>
<feature type="transmembrane region" description="Helical" evidence="5">
    <location>
        <begin position="46"/>
        <end position="68"/>
    </location>
</feature>
<evidence type="ECO:0000313" key="8">
    <source>
        <dbReference type="EMBL" id="EHO42683.1"/>
    </source>
</evidence>
<dbReference type="GO" id="GO:0006508">
    <property type="term" value="P:proteolysis"/>
    <property type="evidence" value="ECO:0007669"/>
    <property type="project" value="UniProtKB-KW"/>
</dbReference>
<dbReference type="EMBL" id="CM001402">
    <property type="protein sequence ID" value="EHO42683.1"/>
    <property type="molecule type" value="Genomic_DNA"/>
</dbReference>
<evidence type="ECO:0000256" key="3">
    <source>
        <dbReference type="ARBA" id="ARBA00022989"/>
    </source>
</evidence>
<feature type="transmembrane region" description="Helical" evidence="5">
    <location>
        <begin position="7"/>
        <end position="40"/>
    </location>
</feature>
<evidence type="ECO:0000256" key="4">
    <source>
        <dbReference type="ARBA" id="ARBA00023136"/>
    </source>
</evidence>
<dbReference type="eggNOG" id="COG1585">
    <property type="taxonomic scope" value="Bacteria"/>
</dbReference>
<evidence type="ECO:0000313" key="9">
    <source>
        <dbReference type="Proteomes" id="UP000004671"/>
    </source>
</evidence>
<dbReference type="Proteomes" id="UP000004671">
    <property type="component" value="Chromosome"/>
</dbReference>
<evidence type="ECO:0000256" key="2">
    <source>
        <dbReference type="ARBA" id="ARBA00022692"/>
    </source>
</evidence>
<dbReference type="SUPFAM" id="SSF141322">
    <property type="entry name" value="NfeD domain-like"/>
    <property type="match status" value="1"/>
</dbReference>
<feature type="domain" description="NfeD-like C-terminal" evidence="6">
    <location>
        <begin position="83"/>
        <end position="143"/>
    </location>
</feature>
<protein>
    <submittedName>
        <fullName evidence="7">Membrane protein implicated in regulation of membrane protease activity</fullName>
    </submittedName>
</protein>
<name>H1XTR6_CALAY</name>
<dbReference type="STRING" id="880073.Cabys_1952"/>
<dbReference type="InterPro" id="IPR012340">
    <property type="entry name" value="NA-bd_OB-fold"/>
</dbReference>
<dbReference type="GO" id="GO:0008233">
    <property type="term" value="F:peptidase activity"/>
    <property type="evidence" value="ECO:0007669"/>
    <property type="project" value="UniProtKB-KW"/>
</dbReference>
<dbReference type="PANTHER" id="PTHR33507:SF3">
    <property type="entry name" value="INNER MEMBRANE PROTEIN YBBJ"/>
    <property type="match status" value="1"/>
</dbReference>
<sequence length="149" mass="16399">MALWHIWIILGIILFIVEIFTPGFLLATFGIGCLIAAIPAALELHFLWQILTFSVATFLSFLVVRPLYLKLIFPKQQQIPTNVDALIGKEGVVIQPIDNLQNQGRVKVGGEDWKALSKSGEALAQNTVVKIVAIDGVKLIVEPLQKNGQ</sequence>
<dbReference type="InterPro" id="IPR002810">
    <property type="entry name" value="NfeD-like_C"/>
</dbReference>
<reference evidence="8 9" key="1">
    <citation type="submission" date="2011-09" db="EMBL/GenBank/DDBJ databases">
        <title>The permanent draft genome of Caldithrix abyssi DSM 13497.</title>
        <authorList>
            <consortium name="US DOE Joint Genome Institute (JGI-PGF)"/>
            <person name="Lucas S."/>
            <person name="Han J."/>
            <person name="Lapidus A."/>
            <person name="Bruce D."/>
            <person name="Goodwin L."/>
            <person name="Pitluck S."/>
            <person name="Peters L."/>
            <person name="Kyrpides N."/>
            <person name="Mavromatis K."/>
            <person name="Ivanova N."/>
            <person name="Mikhailova N."/>
            <person name="Chertkov O."/>
            <person name="Detter J.C."/>
            <person name="Tapia R."/>
            <person name="Han C."/>
            <person name="Land M."/>
            <person name="Hauser L."/>
            <person name="Markowitz V."/>
            <person name="Cheng J.-F."/>
            <person name="Hugenholtz P."/>
            <person name="Woyke T."/>
            <person name="Wu D."/>
            <person name="Spring S."/>
            <person name="Brambilla E."/>
            <person name="Klenk H.-P."/>
            <person name="Eisen J.A."/>
        </authorList>
    </citation>
    <scope>NUCLEOTIDE SEQUENCE [LARGE SCALE GENOMIC DNA]</scope>
    <source>
        <strain evidence="8 9">DSM 13497</strain>
    </source>
</reference>
<dbReference type="HOGENOM" id="CLU_116732_2_1_0"/>
<dbReference type="OrthoDB" id="5054at2"/>
<dbReference type="GO" id="GO:0005886">
    <property type="term" value="C:plasma membrane"/>
    <property type="evidence" value="ECO:0007669"/>
    <property type="project" value="TreeGrafter"/>
</dbReference>
<keyword evidence="9" id="KW-1185">Reference proteome</keyword>
<dbReference type="InParanoid" id="H1XTR6"/>